<keyword evidence="2" id="KW-1185">Reference proteome</keyword>
<reference evidence="1 2" key="1">
    <citation type="journal article" date="2021" name="Commun. Biol.">
        <title>The genome of Shorea leprosula (Dipterocarpaceae) highlights the ecological relevance of drought in aseasonal tropical rainforests.</title>
        <authorList>
            <person name="Ng K.K.S."/>
            <person name="Kobayashi M.J."/>
            <person name="Fawcett J.A."/>
            <person name="Hatakeyama M."/>
            <person name="Paape T."/>
            <person name="Ng C.H."/>
            <person name="Ang C.C."/>
            <person name="Tnah L.H."/>
            <person name="Lee C.T."/>
            <person name="Nishiyama T."/>
            <person name="Sese J."/>
            <person name="O'Brien M.J."/>
            <person name="Copetti D."/>
            <person name="Mohd Noor M.I."/>
            <person name="Ong R.C."/>
            <person name="Putra M."/>
            <person name="Sireger I.Z."/>
            <person name="Indrioko S."/>
            <person name="Kosugi Y."/>
            <person name="Izuno A."/>
            <person name="Isagi Y."/>
            <person name="Lee S.L."/>
            <person name="Shimizu K.K."/>
        </authorList>
    </citation>
    <scope>NUCLEOTIDE SEQUENCE [LARGE SCALE GENOMIC DNA]</scope>
    <source>
        <strain evidence="1">214</strain>
    </source>
</reference>
<sequence length="495" mass="54234">MKIWILLGPAHLLTRSWGKLKENTDVRAHQMKIWILLGPAHLLTRSWGKLMENTNVRAHQMEIWILLDPAHLLTRSWGKLKENTDVRAHQMKIWILLSPTHLLTRSWGKLMENTNVKAHQMKIWILLGPAHLLMRSWGKLKENTDVRAHQMKIWILLGPAHLLTRSWGKLMKTLISPNEDLDLARPYSSVDEVLGQAQVIHALVLQTLMSTLGGIFASLQLVLEQVACSSCSKSFSLTSGRMLAAQQIMLEFIMLLSLTARAGVLHHAFELGNSSSCLSSLVLVLELCIMPLSLTARVGALHHAFELGSLSMDFCTSRSCLSRSAFFPISSSLCLDELSSLFNFPLPLGLVSTTKLLRAGEFRVATIAVGCASLFNRGIEGSSGIRWARILPIAISRTLVLSSSSVVRAGSVDLSGHSCCEVPSLGCLCLVPVGIGNCSDWVAYPIDVLSSSSVLLSCSCSAPPTKRFLDIVLKSFKPNSNSCMSSCSSISFLGG</sequence>
<name>A0AAV5K8F5_9ROSI</name>
<dbReference type="EMBL" id="BPVZ01000054">
    <property type="protein sequence ID" value="GKV20193.1"/>
    <property type="molecule type" value="Genomic_DNA"/>
</dbReference>
<proteinExistence type="predicted"/>
<gene>
    <name evidence="1" type="ORF">SLEP1_g30351</name>
</gene>
<evidence type="ECO:0000313" key="2">
    <source>
        <dbReference type="Proteomes" id="UP001054252"/>
    </source>
</evidence>
<evidence type="ECO:0000313" key="1">
    <source>
        <dbReference type="EMBL" id="GKV20193.1"/>
    </source>
</evidence>
<organism evidence="1 2">
    <name type="scientific">Rubroshorea leprosula</name>
    <dbReference type="NCBI Taxonomy" id="152421"/>
    <lineage>
        <taxon>Eukaryota</taxon>
        <taxon>Viridiplantae</taxon>
        <taxon>Streptophyta</taxon>
        <taxon>Embryophyta</taxon>
        <taxon>Tracheophyta</taxon>
        <taxon>Spermatophyta</taxon>
        <taxon>Magnoliopsida</taxon>
        <taxon>eudicotyledons</taxon>
        <taxon>Gunneridae</taxon>
        <taxon>Pentapetalae</taxon>
        <taxon>rosids</taxon>
        <taxon>malvids</taxon>
        <taxon>Malvales</taxon>
        <taxon>Dipterocarpaceae</taxon>
        <taxon>Rubroshorea</taxon>
    </lineage>
</organism>
<dbReference type="AlphaFoldDB" id="A0AAV5K8F5"/>
<dbReference type="Proteomes" id="UP001054252">
    <property type="component" value="Unassembled WGS sequence"/>
</dbReference>
<comment type="caution">
    <text evidence="1">The sequence shown here is derived from an EMBL/GenBank/DDBJ whole genome shotgun (WGS) entry which is preliminary data.</text>
</comment>
<protein>
    <submittedName>
        <fullName evidence="1">Uncharacterized protein</fullName>
    </submittedName>
</protein>
<accession>A0AAV5K8F5</accession>